<evidence type="ECO:0000313" key="2">
    <source>
        <dbReference type="Proteomes" id="UP000181942"/>
    </source>
</evidence>
<dbReference type="AlphaFoldDB" id="A0A1I2EYH1"/>
<gene>
    <name evidence="1" type="ORF">SAMN02787118_103163</name>
</gene>
<dbReference type="EMBL" id="FONR01000003">
    <property type="protein sequence ID" value="SFE97849.1"/>
    <property type="molecule type" value="Genomic_DNA"/>
</dbReference>
<protein>
    <submittedName>
        <fullName evidence="1">Uncharacterized protein</fullName>
    </submittedName>
</protein>
<sequence>MDGYEDRAHLEWWANRSTCLARIPVRLRQAAVPDARAWDAVVSAPLDSGAREDMQFLIEASPYFTLRFADDSVNEVEVERSGDGSRLRLSAVPET</sequence>
<organism evidence="1 2">
    <name type="scientific">Streptomyces mirabilis</name>
    <dbReference type="NCBI Taxonomy" id="68239"/>
    <lineage>
        <taxon>Bacteria</taxon>
        <taxon>Bacillati</taxon>
        <taxon>Actinomycetota</taxon>
        <taxon>Actinomycetes</taxon>
        <taxon>Kitasatosporales</taxon>
        <taxon>Streptomycetaceae</taxon>
        <taxon>Streptomyces</taxon>
    </lineage>
</organism>
<dbReference type="RefSeq" id="WP_067371743.1">
    <property type="nucleotide sequence ID" value="NZ_BMUQ01000008.1"/>
</dbReference>
<name>A0A1I2EYH1_9ACTN</name>
<dbReference type="OrthoDB" id="3382315at2"/>
<accession>A0A1I2EYH1</accession>
<proteinExistence type="predicted"/>
<evidence type="ECO:0000313" key="1">
    <source>
        <dbReference type="EMBL" id="SFE97849.1"/>
    </source>
</evidence>
<dbReference type="Proteomes" id="UP000181942">
    <property type="component" value="Unassembled WGS sequence"/>
</dbReference>
<reference evidence="1 2" key="1">
    <citation type="submission" date="2016-10" db="EMBL/GenBank/DDBJ databases">
        <authorList>
            <person name="de Groot N.N."/>
        </authorList>
    </citation>
    <scope>NUCLEOTIDE SEQUENCE [LARGE SCALE GENOMIC DNA]</scope>
    <source>
        <strain evidence="1 2">OK461</strain>
    </source>
</reference>